<dbReference type="InterPro" id="IPR017830">
    <property type="entry name" value="SQase_HpnE"/>
</dbReference>
<keyword evidence="3" id="KW-1185">Reference proteome</keyword>
<dbReference type="Gene3D" id="3.50.50.60">
    <property type="entry name" value="FAD/NAD(P)-binding domain"/>
    <property type="match status" value="1"/>
</dbReference>
<dbReference type="SUPFAM" id="SSF51905">
    <property type="entry name" value="FAD/NAD(P)-binding domain"/>
    <property type="match status" value="1"/>
</dbReference>
<dbReference type="Pfam" id="PF01593">
    <property type="entry name" value="Amino_oxidase"/>
    <property type="match status" value="1"/>
</dbReference>
<feature type="domain" description="Amine oxidase" evidence="1">
    <location>
        <begin position="13"/>
        <end position="416"/>
    </location>
</feature>
<dbReference type="RefSeq" id="WP_021098020.1">
    <property type="nucleotide sequence ID" value="NZ_KE557321.1"/>
</dbReference>
<dbReference type="InterPro" id="IPR050464">
    <property type="entry name" value="Zeta_carotene_desat/Oxidored"/>
</dbReference>
<dbReference type="PANTHER" id="PTHR42923">
    <property type="entry name" value="PROTOPORPHYRINOGEN OXIDASE"/>
    <property type="match status" value="1"/>
</dbReference>
<sequence length="419" mass="43141">MSLRQVHVVGAGLAGLACALDLAAAGVAVQLHEGSPKAGGRCRSYFDARLGRVVDNGSHLILSANRAVLDHAARIGAAHRLSALPEAAFPFADLATGERWTIRVPATPLGTWRHDALPPGASRATALADLAGLLMAGKRATVAEAVRGRGRLWQAFWEPLAIAVLNAPPAAGSARLLRAMLLRSLLKGAAAARPVIAPEGLGAALVDPAVERLRALGAGIRFRAALTGIKTEGRRVAALLFGEERIAIPRGAGVVLALPPQALAPLLPGLTLPAPGQAILNAHFLLPPGEGEAAPPLLGLVGGQAQWLFRRGDVLSVTVSAAGASPLHRMPREAALSVLWADCAHALGLRGGPRAARLLRERAATFDQSPAGAARRAPTRTPWDNLVLAGDHVETGLPATLEGAILSGRAAATALLDQS</sequence>
<dbReference type="InterPro" id="IPR036188">
    <property type="entry name" value="FAD/NAD-bd_sf"/>
</dbReference>
<name>S9S321_9RHOB</name>
<evidence type="ECO:0000313" key="3">
    <source>
        <dbReference type="Proteomes" id="UP000015346"/>
    </source>
</evidence>
<dbReference type="AlphaFoldDB" id="S9S321"/>
<dbReference type="PRINTS" id="PR00420">
    <property type="entry name" value="RNGMNOXGNASE"/>
</dbReference>
<dbReference type="EMBL" id="AOLV01000020">
    <property type="protein sequence ID" value="EPX84575.1"/>
    <property type="molecule type" value="Genomic_DNA"/>
</dbReference>
<dbReference type="STRING" id="1123069.ruthe_01933"/>
<dbReference type="PATRIC" id="fig|1123069.3.peg.1901"/>
<dbReference type="GO" id="GO:0016491">
    <property type="term" value="F:oxidoreductase activity"/>
    <property type="evidence" value="ECO:0007669"/>
    <property type="project" value="InterPro"/>
</dbReference>
<dbReference type="InterPro" id="IPR002937">
    <property type="entry name" value="Amino_oxidase"/>
</dbReference>
<dbReference type="Proteomes" id="UP000015346">
    <property type="component" value="Unassembled WGS sequence"/>
</dbReference>
<comment type="caution">
    <text evidence="2">The sequence shown here is derived from an EMBL/GenBank/DDBJ whole genome shotgun (WGS) entry which is preliminary data.</text>
</comment>
<protein>
    <submittedName>
        <fullName evidence="2">Squalene-associated FAD-dependent desaturase</fullName>
    </submittedName>
</protein>
<dbReference type="HOGENOM" id="CLU_022687_2_1_5"/>
<dbReference type="PANTHER" id="PTHR42923:SF47">
    <property type="entry name" value="BLR3003 PROTEIN"/>
    <property type="match status" value="1"/>
</dbReference>
<proteinExistence type="predicted"/>
<organism evidence="2 3">
    <name type="scientific">Rubellimicrobium thermophilum DSM 16684</name>
    <dbReference type="NCBI Taxonomy" id="1123069"/>
    <lineage>
        <taxon>Bacteria</taxon>
        <taxon>Pseudomonadati</taxon>
        <taxon>Pseudomonadota</taxon>
        <taxon>Alphaproteobacteria</taxon>
        <taxon>Rhodobacterales</taxon>
        <taxon>Roseobacteraceae</taxon>
        <taxon>Rubellimicrobium</taxon>
    </lineage>
</organism>
<evidence type="ECO:0000313" key="2">
    <source>
        <dbReference type="EMBL" id="EPX84575.1"/>
    </source>
</evidence>
<evidence type="ECO:0000259" key="1">
    <source>
        <dbReference type="Pfam" id="PF01593"/>
    </source>
</evidence>
<gene>
    <name evidence="2" type="ORF">ruthe_01933</name>
</gene>
<dbReference type="PROSITE" id="PS51257">
    <property type="entry name" value="PROKAR_LIPOPROTEIN"/>
    <property type="match status" value="1"/>
</dbReference>
<dbReference type="NCBIfam" id="TIGR03467">
    <property type="entry name" value="HpnE"/>
    <property type="match status" value="1"/>
</dbReference>
<accession>S9S321</accession>
<reference evidence="2 3" key="1">
    <citation type="journal article" date="2013" name="Stand. Genomic Sci.">
        <title>Genome sequence of the reddish-pigmented Rubellimicrobium thermophilum type strain (DSM 16684(T)), a member of the Roseobacter clade.</title>
        <authorList>
            <person name="Fiebig A."/>
            <person name="Riedel T."/>
            <person name="Gronow S."/>
            <person name="Petersen J."/>
            <person name="Klenk H.P."/>
            <person name="Goker M."/>
        </authorList>
    </citation>
    <scope>NUCLEOTIDE SEQUENCE [LARGE SCALE GENOMIC DNA]</scope>
    <source>
        <strain evidence="2 3">DSM 16684</strain>
    </source>
</reference>